<dbReference type="PIRSF" id="PIRSF000137">
    <property type="entry name" value="Alcohol_oxidase"/>
    <property type="match status" value="1"/>
</dbReference>
<dbReference type="InterPro" id="IPR012132">
    <property type="entry name" value="GMC_OxRdtase"/>
</dbReference>
<dbReference type="EMBL" id="GECU01003620">
    <property type="protein sequence ID" value="JAT04087.1"/>
    <property type="molecule type" value="Transcribed_RNA"/>
</dbReference>
<feature type="domain" description="Glucose-methanol-choline oxidoreductase N-terminal" evidence="6">
    <location>
        <begin position="132"/>
        <end position="155"/>
    </location>
</feature>
<keyword evidence="4" id="KW-0285">Flavoprotein</keyword>
<reference evidence="8" key="1">
    <citation type="submission" date="2015-11" db="EMBL/GenBank/DDBJ databases">
        <title>De novo transcriptome assembly of four potential Pierce s Disease insect vectors from Arizona vineyards.</title>
        <authorList>
            <person name="Tassone E.E."/>
        </authorList>
    </citation>
    <scope>NUCLEOTIDE SEQUENCE</scope>
</reference>
<feature type="active site" description="Proton donor" evidence="2">
    <location>
        <position position="552"/>
    </location>
</feature>
<proteinExistence type="inferred from homology"/>
<dbReference type="PROSITE" id="PS00623">
    <property type="entry name" value="GMC_OXRED_1"/>
    <property type="match status" value="1"/>
</dbReference>
<accession>A0A1B6JY03</accession>
<dbReference type="Pfam" id="PF05199">
    <property type="entry name" value="GMC_oxred_C"/>
    <property type="match status" value="1"/>
</dbReference>
<protein>
    <recommendedName>
        <fullName evidence="6 7">Glucose-methanol-choline oxidoreductase N-terminal domain-containing protein</fullName>
    </recommendedName>
</protein>
<evidence type="ECO:0000256" key="3">
    <source>
        <dbReference type="PIRSR" id="PIRSR000137-2"/>
    </source>
</evidence>
<dbReference type="PROSITE" id="PS00624">
    <property type="entry name" value="GMC_OXRED_2"/>
    <property type="match status" value="1"/>
</dbReference>
<dbReference type="GO" id="GO:0050660">
    <property type="term" value="F:flavin adenine dinucleotide binding"/>
    <property type="evidence" value="ECO:0007669"/>
    <property type="project" value="InterPro"/>
</dbReference>
<dbReference type="InterPro" id="IPR007867">
    <property type="entry name" value="GMC_OxRtase_C"/>
</dbReference>
<keyword evidence="5" id="KW-0732">Signal</keyword>
<comment type="cofactor">
    <cofactor evidence="3">
        <name>FAD</name>
        <dbReference type="ChEBI" id="CHEBI:57692"/>
    </cofactor>
</comment>
<evidence type="ECO:0000259" key="6">
    <source>
        <dbReference type="PROSITE" id="PS00623"/>
    </source>
</evidence>
<feature type="domain" description="Glucose-methanol-choline oxidoreductase N-terminal" evidence="7">
    <location>
        <begin position="308"/>
        <end position="322"/>
    </location>
</feature>
<dbReference type="GO" id="GO:0016614">
    <property type="term" value="F:oxidoreductase activity, acting on CH-OH group of donors"/>
    <property type="evidence" value="ECO:0007669"/>
    <property type="project" value="InterPro"/>
</dbReference>
<evidence type="ECO:0000259" key="7">
    <source>
        <dbReference type="PROSITE" id="PS00624"/>
    </source>
</evidence>
<dbReference type="Gene3D" id="3.50.50.60">
    <property type="entry name" value="FAD/NAD(P)-binding domain"/>
    <property type="match status" value="1"/>
</dbReference>
<evidence type="ECO:0000256" key="1">
    <source>
        <dbReference type="ARBA" id="ARBA00010790"/>
    </source>
</evidence>
<dbReference type="Pfam" id="PF00732">
    <property type="entry name" value="GMC_oxred_N"/>
    <property type="match status" value="1"/>
</dbReference>
<feature type="signal peptide" evidence="5">
    <location>
        <begin position="1"/>
        <end position="19"/>
    </location>
</feature>
<keyword evidence="3 4" id="KW-0274">FAD</keyword>
<evidence type="ECO:0000256" key="5">
    <source>
        <dbReference type="SAM" id="SignalP"/>
    </source>
</evidence>
<name>A0A1B6JY03_9HEMI</name>
<evidence type="ECO:0000256" key="4">
    <source>
        <dbReference type="RuleBase" id="RU003968"/>
    </source>
</evidence>
<dbReference type="SUPFAM" id="SSF54373">
    <property type="entry name" value="FAD-linked reductases, C-terminal domain"/>
    <property type="match status" value="1"/>
</dbReference>
<feature type="binding site" evidence="3">
    <location>
        <position position="271"/>
    </location>
    <ligand>
        <name>FAD</name>
        <dbReference type="ChEBI" id="CHEBI:57692"/>
    </ligand>
</feature>
<feature type="chain" id="PRO_5008586106" description="Glucose-methanol-choline oxidoreductase N-terminal domain-containing protein" evidence="5">
    <location>
        <begin position="20"/>
        <end position="620"/>
    </location>
</feature>
<gene>
    <name evidence="8" type="ORF">g.22039</name>
</gene>
<sequence>MFPLKILLLSMISTNLVDAQITPLQAILQFYKQQGLQFKEDRFVNNGPILEEYDFIVVGSSPSGCVVTNRLTDNPRWKVLLLEAGIDGSIYTDVPTLSTYFLQTEYNWNFKTEKSPYACLGLKNKMCPWPAGKAIGGGTIINALIYTRGMKRDFERWAALGNDGWGYDDVLPYFLKSEDIRIPWLKNSPYHANQGNLTVDYAPFATGALQNFLEAGRELGYPFNDYNGADPIGFSKIQFTIRNGRRVSGAKAFLTPIKNRPNFHISQNSRVTRILIDPVTKRAYGVEFRKNNRLRKVLARKEVILAAGTFMSPFLLMHSGVGPQEHLSELGIPVIQNLRVGDNLQEHLTMAGLSFLTNASSLSVDVPGDLIPRLPIFFTEWFTRGTGVLTDVGCEGLAYVKTPLADAEDYPDVELLFLGISGFAADRGYNLRTGMGVSDEIYTKVYRPIEGKPGWSMWPMPSLLRSRGFVRLYNRNPLDQPKIIHNFFTDPYDIDVMVEAIKWIIRISRTQTFQKIGTRLHDIPIPGCESFPFATDPYWACMARHLTNQLHHASGTCKMGPDSDPTAVVDTRLRVRGIDGLRVVDCSIIPVITTGHTQAPAYMIGEKASDMIKEDWGFRG</sequence>
<dbReference type="SUPFAM" id="SSF51905">
    <property type="entry name" value="FAD/NAD(P)-binding domain"/>
    <property type="match status" value="1"/>
</dbReference>
<dbReference type="InterPro" id="IPR036188">
    <property type="entry name" value="FAD/NAD-bd_sf"/>
</dbReference>
<evidence type="ECO:0000256" key="2">
    <source>
        <dbReference type="PIRSR" id="PIRSR000137-1"/>
    </source>
</evidence>
<dbReference type="InterPro" id="IPR000172">
    <property type="entry name" value="GMC_OxRdtase_N"/>
</dbReference>
<feature type="active site" description="Proton acceptor" evidence="2">
    <location>
        <position position="596"/>
    </location>
</feature>
<dbReference type="AlphaFoldDB" id="A0A1B6JY03"/>
<dbReference type="PANTHER" id="PTHR11552:SF208">
    <property type="entry name" value="RE36204P-RELATED"/>
    <property type="match status" value="1"/>
</dbReference>
<evidence type="ECO:0000313" key="8">
    <source>
        <dbReference type="EMBL" id="JAT04087.1"/>
    </source>
</evidence>
<dbReference type="PANTHER" id="PTHR11552">
    <property type="entry name" value="GLUCOSE-METHANOL-CHOLINE GMC OXIDOREDUCTASE"/>
    <property type="match status" value="1"/>
</dbReference>
<organism evidence="8">
    <name type="scientific">Homalodisca liturata</name>
    <dbReference type="NCBI Taxonomy" id="320908"/>
    <lineage>
        <taxon>Eukaryota</taxon>
        <taxon>Metazoa</taxon>
        <taxon>Ecdysozoa</taxon>
        <taxon>Arthropoda</taxon>
        <taxon>Hexapoda</taxon>
        <taxon>Insecta</taxon>
        <taxon>Pterygota</taxon>
        <taxon>Neoptera</taxon>
        <taxon>Paraneoptera</taxon>
        <taxon>Hemiptera</taxon>
        <taxon>Auchenorrhyncha</taxon>
        <taxon>Membracoidea</taxon>
        <taxon>Cicadellidae</taxon>
        <taxon>Cicadellinae</taxon>
        <taxon>Proconiini</taxon>
        <taxon>Homalodisca</taxon>
    </lineage>
</organism>
<dbReference type="Gene3D" id="3.30.560.10">
    <property type="entry name" value="Glucose Oxidase, domain 3"/>
    <property type="match status" value="1"/>
</dbReference>
<comment type="similarity">
    <text evidence="1 4">Belongs to the GMC oxidoreductase family.</text>
</comment>